<reference evidence="9" key="1">
    <citation type="submission" date="2014-09" db="EMBL/GenBank/DDBJ databases">
        <authorList>
            <person name="Magalhaes I.L.F."/>
            <person name="Oliveira U."/>
            <person name="Santos F.R."/>
            <person name="Vidigal T.H.D.A."/>
            <person name="Brescovit A.D."/>
            <person name="Santos A.J."/>
        </authorList>
    </citation>
    <scope>NUCLEOTIDE SEQUENCE</scope>
    <source>
        <tissue evidence="9">Shoot tissue taken approximately 20 cm above the soil surface</tissue>
    </source>
</reference>
<comment type="similarity">
    <text evidence="7">Belongs to the exonuclease superfamily. TREX family.</text>
</comment>
<accession>A0A0A9DX16</accession>
<dbReference type="GO" id="GO:0046872">
    <property type="term" value="F:metal ion binding"/>
    <property type="evidence" value="ECO:0007669"/>
    <property type="project" value="UniProtKB-KW"/>
</dbReference>
<comment type="cofactor">
    <cofactor evidence="1">
        <name>Mg(2+)</name>
        <dbReference type="ChEBI" id="CHEBI:18420"/>
    </cofactor>
</comment>
<keyword evidence="6" id="KW-0460">Magnesium</keyword>
<proteinExistence type="inferred from homology"/>
<evidence type="ECO:0000313" key="9">
    <source>
        <dbReference type="EMBL" id="JAD88312.1"/>
    </source>
</evidence>
<sequence>MSLALRFNLLGKNIWTSSPVKLLKQHAGFSSGKLLDPRSYEKQHFTTRVRTLETKYTEKASWHKTDSGSCIPGIQSLWLQKTSEHDQPGTVLVFDVETTGFLHKDHRIIEFALRDLSGGNNCTFETLINPERNVPQVVETVTSIGTNLVCRPDIPRFRDVLPILLAYVRSRQAPGKPVLWVAHNAKNFDVPFLAQEFARCSAEIPADWFFVDSLSLARKLVKSEEKKDDL</sequence>
<evidence type="ECO:0000256" key="1">
    <source>
        <dbReference type="ARBA" id="ARBA00001946"/>
    </source>
</evidence>
<keyword evidence="5" id="KW-0269">Exonuclease</keyword>
<keyword evidence="3" id="KW-0479">Metal-binding</keyword>
<dbReference type="SMART" id="SM00479">
    <property type="entry name" value="EXOIII"/>
    <property type="match status" value="1"/>
</dbReference>
<dbReference type="InterPro" id="IPR036397">
    <property type="entry name" value="RNaseH_sf"/>
</dbReference>
<name>A0A0A9DX16_ARUDO</name>
<keyword evidence="4" id="KW-0378">Hydrolase</keyword>
<evidence type="ECO:0000256" key="5">
    <source>
        <dbReference type="ARBA" id="ARBA00022839"/>
    </source>
</evidence>
<dbReference type="PANTHER" id="PTHR13058">
    <property type="entry name" value="THREE PRIME REPAIR EXONUCLEASE 1, 2"/>
    <property type="match status" value="1"/>
</dbReference>
<dbReference type="InterPro" id="IPR012337">
    <property type="entry name" value="RNaseH-like_sf"/>
</dbReference>
<dbReference type="GO" id="GO:0003676">
    <property type="term" value="F:nucleic acid binding"/>
    <property type="evidence" value="ECO:0007669"/>
    <property type="project" value="InterPro"/>
</dbReference>
<keyword evidence="2" id="KW-0540">Nuclease</keyword>
<evidence type="ECO:0000256" key="3">
    <source>
        <dbReference type="ARBA" id="ARBA00022723"/>
    </source>
</evidence>
<dbReference type="CDD" id="cd06127">
    <property type="entry name" value="DEDDh"/>
    <property type="match status" value="1"/>
</dbReference>
<dbReference type="GO" id="GO:0006308">
    <property type="term" value="P:DNA catabolic process"/>
    <property type="evidence" value="ECO:0007669"/>
    <property type="project" value="TreeGrafter"/>
</dbReference>
<protein>
    <recommendedName>
        <fullName evidence="8">Exonuclease domain-containing protein</fullName>
    </recommendedName>
</protein>
<dbReference type="InterPro" id="IPR013520">
    <property type="entry name" value="Ribonucl_H"/>
</dbReference>
<evidence type="ECO:0000256" key="6">
    <source>
        <dbReference type="ARBA" id="ARBA00022842"/>
    </source>
</evidence>
<dbReference type="PANTHER" id="PTHR13058:SF26">
    <property type="entry name" value="OS04G0623400 PROTEIN"/>
    <property type="match status" value="1"/>
</dbReference>
<dbReference type="Gene3D" id="3.30.420.10">
    <property type="entry name" value="Ribonuclease H-like superfamily/Ribonuclease H"/>
    <property type="match status" value="1"/>
</dbReference>
<evidence type="ECO:0000256" key="7">
    <source>
        <dbReference type="ARBA" id="ARBA00025769"/>
    </source>
</evidence>
<dbReference type="SUPFAM" id="SSF53098">
    <property type="entry name" value="Ribonuclease H-like"/>
    <property type="match status" value="1"/>
</dbReference>
<evidence type="ECO:0000259" key="8">
    <source>
        <dbReference type="SMART" id="SM00479"/>
    </source>
</evidence>
<dbReference type="Pfam" id="PF00929">
    <property type="entry name" value="RNase_T"/>
    <property type="match status" value="1"/>
</dbReference>
<reference evidence="9" key="2">
    <citation type="journal article" date="2015" name="Data Brief">
        <title>Shoot transcriptome of the giant reed, Arundo donax.</title>
        <authorList>
            <person name="Barrero R.A."/>
            <person name="Guerrero F.D."/>
            <person name="Moolhuijzen P."/>
            <person name="Goolsby J.A."/>
            <person name="Tidwell J."/>
            <person name="Bellgard S.E."/>
            <person name="Bellgard M.I."/>
        </authorList>
    </citation>
    <scope>NUCLEOTIDE SEQUENCE</scope>
    <source>
        <tissue evidence="9">Shoot tissue taken approximately 20 cm above the soil surface</tissue>
    </source>
</reference>
<evidence type="ECO:0000256" key="2">
    <source>
        <dbReference type="ARBA" id="ARBA00022722"/>
    </source>
</evidence>
<dbReference type="AlphaFoldDB" id="A0A0A9DX16"/>
<dbReference type="GO" id="GO:0005737">
    <property type="term" value="C:cytoplasm"/>
    <property type="evidence" value="ECO:0007669"/>
    <property type="project" value="TreeGrafter"/>
</dbReference>
<evidence type="ECO:0000256" key="4">
    <source>
        <dbReference type="ARBA" id="ARBA00022801"/>
    </source>
</evidence>
<feature type="domain" description="Exonuclease" evidence="8">
    <location>
        <begin position="90"/>
        <end position="228"/>
    </location>
</feature>
<dbReference type="EMBL" id="GBRH01209583">
    <property type="protein sequence ID" value="JAD88312.1"/>
    <property type="molecule type" value="Transcribed_RNA"/>
</dbReference>
<organism evidence="9">
    <name type="scientific">Arundo donax</name>
    <name type="common">Giant reed</name>
    <name type="synonym">Donax arundinaceus</name>
    <dbReference type="NCBI Taxonomy" id="35708"/>
    <lineage>
        <taxon>Eukaryota</taxon>
        <taxon>Viridiplantae</taxon>
        <taxon>Streptophyta</taxon>
        <taxon>Embryophyta</taxon>
        <taxon>Tracheophyta</taxon>
        <taxon>Spermatophyta</taxon>
        <taxon>Magnoliopsida</taxon>
        <taxon>Liliopsida</taxon>
        <taxon>Poales</taxon>
        <taxon>Poaceae</taxon>
        <taxon>PACMAD clade</taxon>
        <taxon>Arundinoideae</taxon>
        <taxon>Arundineae</taxon>
        <taxon>Arundo</taxon>
    </lineage>
</organism>
<dbReference type="GO" id="GO:0008296">
    <property type="term" value="F:3'-5'-DNA exonuclease activity"/>
    <property type="evidence" value="ECO:0007669"/>
    <property type="project" value="TreeGrafter"/>
</dbReference>
<dbReference type="InterPro" id="IPR040393">
    <property type="entry name" value="TREX1/2"/>
</dbReference>